<evidence type="ECO:0000256" key="1">
    <source>
        <dbReference type="ARBA" id="ARBA00005382"/>
    </source>
</evidence>
<keyword evidence="3" id="KW-0378">Hydrolase</keyword>
<feature type="chain" id="PRO_5014639061" description="Glucuronoxylanase" evidence="4">
    <location>
        <begin position="23"/>
        <end position="428"/>
    </location>
</feature>
<evidence type="ECO:0008006" key="7">
    <source>
        <dbReference type="Google" id="ProtNLM"/>
    </source>
</evidence>
<dbReference type="GO" id="GO:0006665">
    <property type="term" value="P:sphingolipid metabolic process"/>
    <property type="evidence" value="ECO:0007669"/>
    <property type="project" value="InterPro"/>
</dbReference>
<dbReference type="PANTHER" id="PTHR11069">
    <property type="entry name" value="GLUCOSYLCERAMIDASE"/>
    <property type="match status" value="1"/>
</dbReference>
<proteinExistence type="inferred from homology"/>
<dbReference type="Proteomes" id="UP000233435">
    <property type="component" value="Unassembled WGS sequence"/>
</dbReference>
<evidence type="ECO:0000313" key="5">
    <source>
        <dbReference type="EMBL" id="PKQ46997.1"/>
    </source>
</evidence>
<dbReference type="SUPFAM" id="SSF51445">
    <property type="entry name" value="(Trans)glycosidases"/>
    <property type="match status" value="1"/>
</dbReference>
<dbReference type="InterPro" id="IPR017853">
    <property type="entry name" value="GH"/>
</dbReference>
<dbReference type="EMBL" id="PJEO01000001">
    <property type="protein sequence ID" value="PKQ46997.1"/>
    <property type="molecule type" value="Genomic_DNA"/>
</dbReference>
<dbReference type="Gene3D" id="2.60.40.1180">
    <property type="entry name" value="Golgi alpha-mannosidase II"/>
    <property type="match status" value="1"/>
</dbReference>
<organism evidence="5 6">
    <name type="scientific">Confluentibacter flavum</name>
    <dbReference type="NCBI Taxonomy" id="1909700"/>
    <lineage>
        <taxon>Bacteria</taxon>
        <taxon>Pseudomonadati</taxon>
        <taxon>Bacteroidota</taxon>
        <taxon>Flavobacteriia</taxon>
        <taxon>Flavobacteriales</taxon>
        <taxon>Flavobacteriaceae</taxon>
        <taxon>Confluentibacter</taxon>
    </lineage>
</organism>
<comment type="caution">
    <text evidence="5">The sequence shown here is derived from an EMBL/GenBank/DDBJ whole genome shotgun (WGS) entry which is preliminary data.</text>
</comment>
<name>A0A2N3HPY8_9FLAO</name>
<dbReference type="PANTHER" id="PTHR11069:SF38">
    <property type="entry name" value="GLUCURONOXYLANASE XYNC"/>
    <property type="match status" value="1"/>
</dbReference>
<dbReference type="InterPro" id="IPR013780">
    <property type="entry name" value="Glyco_hydro_b"/>
</dbReference>
<keyword evidence="2 4" id="KW-0732">Signal</keyword>
<dbReference type="SUPFAM" id="SSF51011">
    <property type="entry name" value="Glycosyl hydrolase domain"/>
    <property type="match status" value="1"/>
</dbReference>
<dbReference type="Gene3D" id="3.20.20.80">
    <property type="entry name" value="Glycosidases"/>
    <property type="match status" value="1"/>
</dbReference>
<dbReference type="RefSeq" id="WP_106657871.1">
    <property type="nucleotide sequence ID" value="NZ_PJEO01000001.1"/>
</dbReference>
<sequence length="428" mass="48171">MKKLKKCLGFLSVILIISCSSGEEDTNTEVVDPILKLTTKVNVTTSTQHQLIQGFGGINHPVWRTDLNENERELVFGEGDGKLGFSILRIHIDPNPSQWALELPTAQYAVSKGIKVFASPWNAPAELLDPNSTEERVLPEKYGAYVDHLNDFNTYMETNGVPLYAISIQNEPDWGEWTRWTSEEMLNFMRENAQDIENKVIAPESFQFRKNFSDPILNDPLAVENVDIIGGHIYGGGLDPYPLAEQKGKEIWMTEYLMNQNATTSWSQLSSATIWNESMDMLSTIHQSMTLNWNAYLWWYIQRYYSFIGDGEQGTSRDQILKRGYAFSHFSRFVRPGYHRVEAQTSVEKGLNVTAYTGNGKTVIVIINKNFSSVSGIGFAVNGVVPNSADLYITSIDKNVEKTNLEKVEGDLLFIMPGKSIATVVIPN</sequence>
<dbReference type="InterPro" id="IPR001139">
    <property type="entry name" value="Glyco_hydro_30"/>
</dbReference>
<dbReference type="GO" id="GO:0016020">
    <property type="term" value="C:membrane"/>
    <property type="evidence" value="ECO:0007669"/>
    <property type="project" value="GOC"/>
</dbReference>
<accession>A0A2N3HPY8</accession>
<dbReference type="OrthoDB" id="9806701at2"/>
<reference evidence="5 6" key="1">
    <citation type="submission" date="2017-12" db="EMBL/GenBank/DDBJ databases">
        <title>Confluentibacter flavum sp. nov., isolated from the saline lake.</title>
        <authorList>
            <person name="Yu L."/>
        </authorList>
    </citation>
    <scope>NUCLEOTIDE SEQUENCE [LARGE SCALE GENOMIC DNA]</scope>
    <source>
        <strain evidence="5 6">3B</strain>
    </source>
</reference>
<comment type="similarity">
    <text evidence="1">Belongs to the glycosyl hydrolase 30 family.</text>
</comment>
<dbReference type="AlphaFoldDB" id="A0A2N3HPY8"/>
<protein>
    <recommendedName>
        <fullName evidence="7">Glucuronoxylanase</fullName>
    </recommendedName>
</protein>
<dbReference type="GO" id="GO:0004348">
    <property type="term" value="F:glucosylceramidase activity"/>
    <property type="evidence" value="ECO:0007669"/>
    <property type="project" value="InterPro"/>
</dbReference>
<gene>
    <name evidence="5" type="ORF">CSW08_00065</name>
</gene>
<keyword evidence="6" id="KW-1185">Reference proteome</keyword>
<evidence type="ECO:0000256" key="4">
    <source>
        <dbReference type="SAM" id="SignalP"/>
    </source>
</evidence>
<evidence type="ECO:0000256" key="2">
    <source>
        <dbReference type="ARBA" id="ARBA00022729"/>
    </source>
</evidence>
<evidence type="ECO:0000256" key="3">
    <source>
        <dbReference type="ARBA" id="ARBA00022801"/>
    </source>
</evidence>
<feature type="signal peptide" evidence="4">
    <location>
        <begin position="1"/>
        <end position="22"/>
    </location>
</feature>
<evidence type="ECO:0000313" key="6">
    <source>
        <dbReference type="Proteomes" id="UP000233435"/>
    </source>
</evidence>
<dbReference type="PROSITE" id="PS51257">
    <property type="entry name" value="PROKAR_LIPOPROTEIN"/>
    <property type="match status" value="1"/>
</dbReference>